<evidence type="ECO:0000313" key="2">
    <source>
        <dbReference type="EMBL" id="RGA03216.1"/>
    </source>
</evidence>
<evidence type="ECO:0000313" key="3">
    <source>
        <dbReference type="Proteomes" id="UP000262538"/>
    </source>
</evidence>
<name>A0ABX9LGX8_9ACTN</name>
<comment type="caution">
    <text evidence="2">The sequence shown here is derived from an EMBL/GenBank/DDBJ whole genome shotgun (WGS) entry which is preliminary data.</text>
</comment>
<proteinExistence type="predicted"/>
<keyword evidence="3" id="KW-1185">Reference proteome</keyword>
<feature type="compositionally biased region" description="Basic and acidic residues" evidence="1">
    <location>
        <begin position="57"/>
        <end position="66"/>
    </location>
</feature>
<feature type="non-terminal residue" evidence="2">
    <location>
        <position position="79"/>
    </location>
</feature>
<accession>A0ABX9LGX8</accession>
<gene>
    <name evidence="2" type="ORF">DI270_020295</name>
</gene>
<dbReference type="EMBL" id="QFZU02000088">
    <property type="protein sequence ID" value="RGA03216.1"/>
    <property type="molecule type" value="Genomic_DNA"/>
</dbReference>
<evidence type="ECO:0000256" key="1">
    <source>
        <dbReference type="SAM" id="MobiDB-lite"/>
    </source>
</evidence>
<feature type="region of interest" description="Disordered" evidence="1">
    <location>
        <begin position="53"/>
        <end position="79"/>
    </location>
</feature>
<reference evidence="2 3" key="1">
    <citation type="submission" date="2018-08" db="EMBL/GenBank/DDBJ databases">
        <title>Microbispora. triticiradicis sp. nov., a novel actinomycete isolated from the root of wheat (Triticum aestivum L.)).</title>
        <authorList>
            <person name="Han C."/>
        </authorList>
    </citation>
    <scope>NUCLEOTIDE SEQUENCE [LARGE SCALE GENOMIC DNA]</scope>
    <source>
        <strain evidence="2 3">NEAU-HRDPA2-9</strain>
    </source>
</reference>
<organism evidence="2 3">
    <name type="scientific">Microbispora triticiradicis</name>
    <dbReference type="NCBI Taxonomy" id="2200763"/>
    <lineage>
        <taxon>Bacteria</taxon>
        <taxon>Bacillati</taxon>
        <taxon>Actinomycetota</taxon>
        <taxon>Actinomycetes</taxon>
        <taxon>Streptosporangiales</taxon>
        <taxon>Streptosporangiaceae</taxon>
        <taxon>Microbispora</taxon>
    </lineage>
</organism>
<dbReference type="Proteomes" id="UP000262538">
    <property type="component" value="Unassembled WGS sequence"/>
</dbReference>
<protein>
    <recommendedName>
        <fullName evidence="4">PucR family transcriptional regulator</fullName>
    </recommendedName>
</protein>
<evidence type="ECO:0008006" key="4">
    <source>
        <dbReference type="Google" id="ProtNLM"/>
    </source>
</evidence>
<sequence>MTAGRASGDGLDRLAMAVLQPGFDGTAPPDWLLRALADGLGGVVLFARNVTRAAPRAADRSGDRDGAGTAPRGDGDGAG</sequence>